<dbReference type="InterPro" id="IPR034732">
    <property type="entry name" value="EPHD"/>
</dbReference>
<evidence type="ECO:0000256" key="1">
    <source>
        <dbReference type="ARBA" id="ARBA00022723"/>
    </source>
</evidence>
<name>A0A093GA31_DRYPU</name>
<dbReference type="InterPro" id="IPR019786">
    <property type="entry name" value="Zinc_finger_PHD-type_CS"/>
</dbReference>
<dbReference type="GO" id="GO:0005634">
    <property type="term" value="C:nucleus"/>
    <property type="evidence" value="ECO:0007669"/>
    <property type="project" value="TreeGrafter"/>
</dbReference>
<dbReference type="AlphaFoldDB" id="A0A093GA31"/>
<sequence length="133" mass="15196">QNCGVCGRSGATINCWEPSCGQSFHLPCALRGECITQYFDYFRGFCSHHRPQQAVDRDPEPHTDCLLCLEAVDDSKSYTTMVCPACQHAWFHRLCIQGHALRAGISAFQCLLCRDKELFQQEMLRMGIRIPRR</sequence>
<feature type="non-terminal residue" evidence="7">
    <location>
        <position position="133"/>
    </location>
</feature>
<dbReference type="SUPFAM" id="SSF57903">
    <property type="entry name" value="FYVE/PHD zinc finger"/>
    <property type="match status" value="1"/>
</dbReference>
<dbReference type="SMART" id="SM00249">
    <property type="entry name" value="PHD"/>
    <property type="match status" value="2"/>
</dbReference>
<dbReference type="InterPro" id="IPR011011">
    <property type="entry name" value="Znf_FYVE_PHD"/>
</dbReference>
<evidence type="ECO:0000256" key="3">
    <source>
        <dbReference type="ARBA" id="ARBA00022833"/>
    </source>
</evidence>
<keyword evidence="2 4" id="KW-0863">Zinc-finger</keyword>
<feature type="domain" description="RING-type" evidence="5">
    <location>
        <begin position="65"/>
        <end position="114"/>
    </location>
</feature>
<dbReference type="PROSITE" id="PS01359">
    <property type="entry name" value="ZF_PHD_1"/>
    <property type="match status" value="1"/>
</dbReference>
<dbReference type="InterPro" id="IPR001965">
    <property type="entry name" value="Znf_PHD"/>
</dbReference>
<dbReference type="PROSITE" id="PS50089">
    <property type="entry name" value="ZF_RING_2"/>
    <property type="match status" value="1"/>
</dbReference>
<dbReference type="Pfam" id="PF13771">
    <property type="entry name" value="zf-HC5HC2H"/>
    <property type="match status" value="1"/>
</dbReference>
<evidence type="ECO:0000259" key="6">
    <source>
        <dbReference type="PROSITE" id="PS51805"/>
    </source>
</evidence>
<keyword evidence="8" id="KW-1185">Reference proteome</keyword>
<dbReference type="PANTHER" id="PTHR12420:SF47">
    <property type="entry name" value="PHD FINGER PROTEIN 7"/>
    <property type="match status" value="1"/>
</dbReference>
<accession>A0A093GA31</accession>
<protein>
    <submittedName>
        <fullName evidence="7">G2/M phase-specific E3 ubiquitin-protein ligase</fullName>
    </submittedName>
</protein>
<dbReference type="InterPro" id="IPR001841">
    <property type="entry name" value="Znf_RING"/>
</dbReference>
<gene>
    <name evidence="7" type="ORF">N307_07117</name>
</gene>
<evidence type="ECO:0000313" key="7">
    <source>
        <dbReference type="EMBL" id="KFV63644.1"/>
    </source>
</evidence>
<feature type="domain" description="PHD-type" evidence="6">
    <location>
        <begin position="1"/>
        <end position="50"/>
    </location>
</feature>
<evidence type="ECO:0000256" key="2">
    <source>
        <dbReference type="ARBA" id="ARBA00022771"/>
    </source>
</evidence>
<reference evidence="7 8" key="1">
    <citation type="submission" date="2014-04" db="EMBL/GenBank/DDBJ databases">
        <title>Genome evolution of avian class.</title>
        <authorList>
            <person name="Zhang G."/>
            <person name="Li C."/>
        </authorList>
    </citation>
    <scope>NUCLEOTIDE SEQUENCE [LARGE SCALE GENOMIC DNA]</scope>
    <source>
        <strain evidence="7">BGI_N307</strain>
    </source>
</reference>
<evidence type="ECO:0000313" key="8">
    <source>
        <dbReference type="Proteomes" id="UP000053875"/>
    </source>
</evidence>
<keyword evidence="3" id="KW-0862">Zinc</keyword>
<dbReference type="InterPro" id="IPR051188">
    <property type="entry name" value="PHD-type_Zinc_Finger"/>
</dbReference>
<dbReference type="EMBL" id="KL215167">
    <property type="protein sequence ID" value="KFV63644.1"/>
    <property type="molecule type" value="Genomic_DNA"/>
</dbReference>
<dbReference type="InterPro" id="IPR013083">
    <property type="entry name" value="Znf_RING/FYVE/PHD"/>
</dbReference>
<dbReference type="Gene3D" id="3.30.40.10">
    <property type="entry name" value="Zinc/RING finger domain, C3HC4 (zinc finger)"/>
    <property type="match status" value="2"/>
</dbReference>
<dbReference type="STRING" id="118200.A0A093GA31"/>
<dbReference type="SMART" id="SM00184">
    <property type="entry name" value="RING"/>
    <property type="match status" value="1"/>
</dbReference>
<proteinExistence type="predicted"/>
<organism evidence="7 8">
    <name type="scientific">Dryobates pubescens</name>
    <name type="common">Downy woodpecker</name>
    <name type="synonym">Picoides pubescens</name>
    <dbReference type="NCBI Taxonomy" id="118200"/>
    <lineage>
        <taxon>Eukaryota</taxon>
        <taxon>Metazoa</taxon>
        <taxon>Chordata</taxon>
        <taxon>Craniata</taxon>
        <taxon>Vertebrata</taxon>
        <taxon>Euteleostomi</taxon>
        <taxon>Archelosauria</taxon>
        <taxon>Archosauria</taxon>
        <taxon>Dinosauria</taxon>
        <taxon>Saurischia</taxon>
        <taxon>Theropoda</taxon>
        <taxon>Coelurosauria</taxon>
        <taxon>Aves</taxon>
        <taxon>Neognathae</taxon>
        <taxon>Neoaves</taxon>
        <taxon>Telluraves</taxon>
        <taxon>Coraciimorphae</taxon>
        <taxon>Piciformes</taxon>
        <taxon>Picidae</taxon>
        <taxon>Dryobates</taxon>
    </lineage>
</organism>
<evidence type="ECO:0000259" key="5">
    <source>
        <dbReference type="PROSITE" id="PS50089"/>
    </source>
</evidence>
<dbReference type="PANTHER" id="PTHR12420">
    <property type="entry name" value="PHD FINGER PROTEIN"/>
    <property type="match status" value="1"/>
</dbReference>
<evidence type="ECO:0000256" key="4">
    <source>
        <dbReference type="PROSITE-ProRule" id="PRU00175"/>
    </source>
</evidence>
<dbReference type="PROSITE" id="PS51805">
    <property type="entry name" value="EPHD"/>
    <property type="match status" value="1"/>
</dbReference>
<keyword evidence="1" id="KW-0479">Metal-binding</keyword>
<dbReference type="Proteomes" id="UP000053875">
    <property type="component" value="Unassembled WGS sequence"/>
</dbReference>
<feature type="non-terminal residue" evidence="7">
    <location>
        <position position="1"/>
    </location>
</feature>
<dbReference type="GO" id="GO:0008270">
    <property type="term" value="F:zinc ion binding"/>
    <property type="evidence" value="ECO:0007669"/>
    <property type="project" value="UniProtKB-KW"/>
</dbReference>